<dbReference type="OrthoDB" id="4829434at2"/>
<evidence type="ECO:0000256" key="4">
    <source>
        <dbReference type="ARBA" id="ARBA00022741"/>
    </source>
</evidence>
<keyword evidence="5" id="KW-0378">Hydrolase</keyword>
<keyword evidence="7" id="KW-1185">Reference proteome</keyword>
<sequence>MPSDRSRQALRDIRDNIKPAQSFIVGLDELAFKADQKAFYAVVRALEIISEASRHLPEETKQKHGHLPWKQIAGAGNIYRHDCQNVTGDFVWVTLHKSLPVLLRTVEAELDQ</sequence>
<evidence type="ECO:0000313" key="7">
    <source>
        <dbReference type="Proteomes" id="UP000017837"/>
    </source>
</evidence>
<evidence type="ECO:0000256" key="5">
    <source>
        <dbReference type="ARBA" id="ARBA00022801"/>
    </source>
</evidence>
<dbReference type="GO" id="GO:0110001">
    <property type="term" value="C:toxin-antitoxin complex"/>
    <property type="evidence" value="ECO:0007669"/>
    <property type="project" value="InterPro"/>
</dbReference>
<evidence type="ECO:0000256" key="3">
    <source>
        <dbReference type="ARBA" id="ARBA00022722"/>
    </source>
</evidence>
<dbReference type="PANTHER" id="PTHR34139:SF1">
    <property type="entry name" value="RNASE MJ1380-RELATED"/>
    <property type="match status" value="1"/>
</dbReference>
<dbReference type="AlphaFoldDB" id="V4Q2C8"/>
<evidence type="ECO:0000256" key="2">
    <source>
        <dbReference type="ARBA" id="ARBA00022649"/>
    </source>
</evidence>
<evidence type="ECO:0000256" key="1">
    <source>
        <dbReference type="ARBA" id="ARBA00022553"/>
    </source>
</evidence>
<gene>
    <name evidence="6" type="ORF">ABENE_03910</name>
</gene>
<reference evidence="6 7" key="1">
    <citation type="journal article" date="2014" name="Nature">
        <title>Sequential evolution of bacterial morphology by co-option of a developmental regulator.</title>
        <authorList>
            <person name="Jiang C."/>
            <person name="Brown P.J."/>
            <person name="Ducret A."/>
            <person name="Brun Y.V."/>
        </authorList>
    </citation>
    <scope>NUCLEOTIDE SEQUENCE [LARGE SCALE GENOMIC DNA]</scope>
    <source>
        <strain evidence="6 7">DSM 16100</strain>
    </source>
</reference>
<dbReference type="GO" id="GO:0004540">
    <property type="term" value="F:RNA nuclease activity"/>
    <property type="evidence" value="ECO:0007669"/>
    <property type="project" value="InterPro"/>
</dbReference>
<dbReference type="STRING" id="1121022.GCA_000376105_00088"/>
<dbReference type="EMBL" id="AWGB01000006">
    <property type="protein sequence ID" value="ESQ93839.1"/>
    <property type="molecule type" value="Genomic_DNA"/>
</dbReference>
<keyword evidence="2" id="KW-1277">Toxin-antitoxin system</keyword>
<proteinExistence type="predicted"/>
<organism evidence="6 7">
    <name type="scientific">Asticcacaulis benevestitus DSM 16100 = ATCC BAA-896</name>
    <dbReference type="NCBI Taxonomy" id="1121022"/>
    <lineage>
        <taxon>Bacteria</taxon>
        <taxon>Pseudomonadati</taxon>
        <taxon>Pseudomonadota</taxon>
        <taxon>Alphaproteobacteria</taxon>
        <taxon>Caulobacterales</taxon>
        <taxon>Caulobacteraceae</taxon>
        <taxon>Asticcacaulis</taxon>
    </lineage>
</organism>
<dbReference type="RefSeq" id="WP_018079775.1">
    <property type="nucleotide sequence ID" value="NZ_AQWM01000001.1"/>
</dbReference>
<evidence type="ECO:0000313" key="6">
    <source>
        <dbReference type="EMBL" id="ESQ93839.1"/>
    </source>
</evidence>
<keyword evidence="1" id="KW-0597">Phosphoprotein</keyword>
<dbReference type="Pfam" id="PF01934">
    <property type="entry name" value="HepT-like"/>
    <property type="match status" value="1"/>
</dbReference>
<dbReference type="Proteomes" id="UP000017837">
    <property type="component" value="Unassembled WGS sequence"/>
</dbReference>
<dbReference type="GO" id="GO:0000166">
    <property type="term" value="F:nucleotide binding"/>
    <property type="evidence" value="ECO:0007669"/>
    <property type="project" value="UniProtKB-KW"/>
</dbReference>
<protein>
    <recommendedName>
        <fullName evidence="8">DUF86 domain-containing protein</fullName>
    </recommendedName>
</protein>
<dbReference type="PANTHER" id="PTHR34139">
    <property type="entry name" value="UPF0331 PROTEIN MJ0127"/>
    <property type="match status" value="1"/>
</dbReference>
<name>V4Q2C8_9CAUL</name>
<dbReference type="InterPro" id="IPR051813">
    <property type="entry name" value="HepT_RNase_toxin"/>
</dbReference>
<comment type="caution">
    <text evidence="6">The sequence shown here is derived from an EMBL/GenBank/DDBJ whole genome shotgun (WGS) entry which is preliminary data.</text>
</comment>
<evidence type="ECO:0008006" key="8">
    <source>
        <dbReference type="Google" id="ProtNLM"/>
    </source>
</evidence>
<dbReference type="InterPro" id="IPR008201">
    <property type="entry name" value="HepT-like"/>
</dbReference>
<dbReference type="eggNOG" id="COG2361">
    <property type="taxonomic scope" value="Bacteria"/>
</dbReference>
<keyword evidence="3" id="KW-0540">Nuclease</keyword>
<keyword evidence="4" id="KW-0547">Nucleotide-binding</keyword>
<dbReference type="GO" id="GO:0016787">
    <property type="term" value="F:hydrolase activity"/>
    <property type="evidence" value="ECO:0007669"/>
    <property type="project" value="UniProtKB-KW"/>
</dbReference>
<dbReference type="PATRIC" id="fig|1121022.4.peg.772"/>
<accession>V4Q2C8</accession>